<dbReference type="HOGENOM" id="CLU_2792085_0_0_11"/>
<accession>G8WZ61</accession>
<name>G8WZ61_STREN</name>
<reference evidence="2" key="1">
    <citation type="submission" date="2011-12" db="EMBL/GenBank/DDBJ databases">
        <title>Complete genome sequence of Streptomyces cattleya strain DSM 46488.</title>
        <authorList>
            <person name="Ou H.-Y."/>
            <person name="Li P."/>
            <person name="Zhao C."/>
            <person name="O'Hagan D."/>
            <person name="Deng Z."/>
        </authorList>
    </citation>
    <scope>NUCLEOTIDE SEQUENCE [LARGE SCALE GENOMIC DNA]</scope>
    <source>
        <strain evidence="2">ATCC 35852 / DSM 46488 / JCM 4925 / NBRC 14057 / NRRL 8057</strain>
    </source>
</reference>
<proteinExistence type="predicted"/>
<dbReference type="Proteomes" id="UP000007842">
    <property type="component" value="Chromosome"/>
</dbReference>
<gene>
    <name evidence="1" type="ordered locus">SCATT_14390</name>
</gene>
<dbReference type="PATRIC" id="fig|1003195.29.peg.1445"/>
<keyword evidence="2" id="KW-1185">Reference proteome</keyword>
<organism evidence="1 2">
    <name type="scientific">Streptantibioticus cattleyicolor (strain ATCC 35852 / DSM 46488 / JCM 4925 / NBRC 14057 / NRRL 8057)</name>
    <name type="common">Streptomyces cattleya</name>
    <dbReference type="NCBI Taxonomy" id="1003195"/>
    <lineage>
        <taxon>Bacteria</taxon>
        <taxon>Bacillati</taxon>
        <taxon>Actinomycetota</taxon>
        <taxon>Actinomycetes</taxon>
        <taxon>Kitasatosporales</taxon>
        <taxon>Streptomycetaceae</taxon>
        <taxon>Streptantibioticus</taxon>
    </lineage>
</organism>
<evidence type="ECO:0000313" key="1">
    <source>
        <dbReference type="EMBL" id="AEW93810.1"/>
    </source>
</evidence>
<sequence>MRPPVVRIRRWSARAGLCLGPPLTGLLGPAWQRDEAGAALSLTGARSMRSASVRAGMAMPRSSDYAEE</sequence>
<dbReference type="AlphaFoldDB" id="G8WZ61"/>
<dbReference type="KEGG" id="scy:SCATT_14390"/>
<dbReference type="EMBL" id="CP003219">
    <property type="protein sequence ID" value="AEW93810.1"/>
    <property type="molecule type" value="Genomic_DNA"/>
</dbReference>
<evidence type="ECO:0000313" key="2">
    <source>
        <dbReference type="Proteomes" id="UP000007842"/>
    </source>
</evidence>
<protein>
    <submittedName>
        <fullName evidence="1">Uncharacterized protein</fullName>
    </submittedName>
</protein>
<dbReference type="STRING" id="1003195.SCATT_14390"/>